<keyword evidence="3 6" id="KW-0812">Transmembrane</keyword>
<dbReference type="PANTHER" id="PTHR33529">
    <property type="entry name" value="SLR0882 PROTEIN-RELATED"/>
    <property type="match status" value="1"/>
</dbReference>
<dbReference type="EMBL" id="CP029210">
    <property type="protein sequence ID" value="AWI54018.1"/>
    <property type="molecule type" value="Genomic_DNA"/>
</dbReference>
<evidence type="ECO:0000256" key="6">
    <source>
        <dbReference type="SAM" id="Phobius"/>
    </source>
</evidence>
<accession>A0A2U8FT78</accession>
<dbReference type="GO" id="GO:0043190">
    <property type="term" value="C:ATP-binding cassette (ABC) transporter complex"/>
    <property type="evidence" value="ECO:0007669"/>
    <property type="project" value="InterPro"/>
</dbReference>
<keyword evidence="2" id="KW-1003">Cell membrane</keyword>
<dbReference type="KEGG" id="aon:DEH84_11715"/>
<dbReference type="NCBIfam" id="TIGR04408">
    <property type="entry name" value="LptG_lptG"/>
    <property type="match status" value="1"/>
</dbReference>
<protein>
    <submittedName>
        <fullName evidence="7">LPS export ABC transporter permease LptG</fullName>
    </submittedName>
</protein>
<sequence>MKTVRRLIFGTIVRHVALVALAFSALFFFIDFVDEVRNLGRLGYKLHHVLWTCVLMQGAHLYDLFPIALLIGAILALSRLAQTSEFTILRTGGLGPGRALSLLGLLGVLAAAIMVWIGNWYVPWSEAQLQVHKAQFSTRQGLKLGQSGAWLRERRAQPDGSTHLITVSVGKAVRQDQFGDVRIFEFDDSGRLLRRLSARQADVSAGGDDVGSVWQLREVNETLWLTHDLLGEEAVREARPVVREQTHVQLAWQSSLTPLVVSASVLPPDTMSTLALWRYTRHLASNAQAAQRYEIEFWKKSFYPVVCLVMVALALPFAYLHARSGGMSLKIFGGIMLGISFVLANHISSHLGLLHQWQPWLAAAAPSALYLLLSMSAFVWLVRYR</sequence>
<evidence type="ECO:0000256" key="3">
    <source>
        <dbReference type="ARBA" id="ARBA00022692"/>
    </source>
</evidence>
<evidence type="ECO:0000313" key="8">
    <source>
        <dbReference type="Proteomes" id="UP000244892"/>
    </source>
</evidence>
<dbReference type="Pfam" id="PF03739">
    <property type="entry name" value="LptF_LptG"/>
    <property type="match status" value="1"/>
</dbReference>
<keyword evidence="5 6" id="KW-0472">Membrane</keyword>
<dbReference type="OrthoDB" id="9776227at2"/>
<dbReference type="RefSeq" id="WP_109037014.1">
    <property type="nucleotide sequence ID" value="NZ_CP029210.1"/>
</dbReference>
<comment type="subcellular location">
    <subcellularLocation>
        <location evidence="1">Cell membrane</location>
        <topology evidence="1">Multi-pass membrane protein</topology>
    </subcellularLocation>
</comment>
<organism evidence="7 8">
    <name type="scientific">Aquabacterium olei</name>
    <dbReference type="NCBI Taxonomy" id="1296669"/>
    <lineage>
        <taxon>Bacteria</taxon>
        <taxon>Pseudomonadati</taxon>
        <taxon>Pseudomonadota</taxon>
        <taxon>Betaproteobacteria</taxon>
        <taxon>Burkholderiales</taxon>
        <taxon>Aquabacterium</taxon>
    </lineage>
</organism>
<name>A0A2U8FT78_9BURK</name>
<feature type="transmembrane region" description="Helical" evidence="6">
    <location>
        <begin position="329"/>
        <end position="348"/>
    </location>
</feature>
<dbReference type="InterPro" id="IPR030923">
    <property type="entry name" value="LptG"/>
</dbReference>
<gene>
    <name evidence="7" type="primary">lptG</name>
    <name evidence="7" type="ORF">DEH84_11715</name>
</gene>
<dbReference type="GO" id="GO:0015920">
    <property type="term" value="P:lipopolysaccharide transport"/>
    <property type="evidence" value="ECO:0007669"/>
    <property type="project" value="TreeGrafter"/>
</dbReference>
<feature type="transmembrane region" description="Helical" evidence="6">
    <location>
        <begin position="49"/>
        <end position="78"/>
    </location>
</feature>
<evidence type="ECO:0000256" key="5">
    <source>
        <dbReference type="ARBA" id="ARBA00023136"/>
    </source>
</evidence>
<dbReference type="InterPro" id="IPR005495">
    <property type="entry name" value="LptG/LptF_permease"/>
</dbReference>
<reference evidence="7 8" key="1">
    <citation type="submission" date="2018-05" db="EMBL/GenBank/DDBJ databases">
        <title>complete genome sequence of Aquabacterium olei NBRC 110486.</title>
        <authorList>
            <person name="Tang B."/>
            <person name="Chang J."/>
            <person name="Zhang L."/>
            <person name="Yang H."/>
        </authorList>
    </citation>
    <scope>NUCLEOTIDE SEQUENCE [LARGE SCALE GENOMIC DNA]</scope>
    <source>
        <strain evidence="7 8">NBRC 110486</strain>
    </source>
</reference>
<evidence type="ECO:0000313" key="7">
    <source>
        <dbReference type="EMBL" id="AWI54018.1"/>
    </source>
</evidence>
<feature type="transmembrane region" description="Helical" evidence="6">
    <location>
        <begin position="99"/>
        <end position="122"/>
    </location>
</feature>
<evidence type="ECO:0000256" key="4">
    <source>
        <dbReference type="ARBA" id="ARBA00022989"/>
    </source>
</evidence>
<keyword evidence="8" id="KW-1185">Reference proteome</keyword>
<feature type="transmembrane region" description="Helical" evidence="6">
    <location>
        <begin position="360"/>
        <end position="382"/>
    </location>
</feature>
<dbReference type="GO" id="GO:0055085">
    <property type="term" value="P:transmembrane transport"/>
    <property type="evidence" value="ECO:0007669"/>
    <property type="project" value="InterPro"/>
</dbReference>
<dbReference type="PANTHER" id="PTHR33529:SF2">
    <property type="entry name" value="LIPOPOLYSACCHARIDE EXPORT SYSTEM PERMEASE PROTEIN LPTG"/>
    <property type="match status" value="1"/>
</dbReference>
<proteinExistence type="predicted"/>
<evidence type="ECO:0000256" key="2">
    <source>
        <dbReference type="ARBA" id="ARBA00022475"/>
    </source>
</evidence>
<dbReference type="Proteomes" id="UP000244892">
    <property type="component" value="Chromosome"/>
</dbReference>
<evidence type="ECO:0000256" key="1">
    <source>
        <dbReference type="ARBA" id="ARBA00004651"/>
    </source>
</evidence>
<feature type="transmembrane region" description="Helical" evidence="6">
    <location>
        <begin position="302"/>
        <end position="322"/>
    </location>
</feature>
<dbReference type="AlphaFoldDB" id="A0A2U8FT78"/>
<keyword evidence="4 6" id="KW-1133">Transmembrane helix</keyword>
<feature type="transmembrane region" description="Helical" evidence="6">
    <location>
        <begin position="7"/>
        <end position="29"/>
    </location>
</feature>